<reference evidence="2" key="1">
    <citation type="submission" date="2022-08" db="EMBL/GenBank/DDBJ databases">
        <authorList>
            <consortium name="DOE Joint Genome Institute"/>
            <person name="Min B."/>
            <person name="Riley R."/>
            <person name="Sierra-Patev S."/>
            <person name="Naranjo-Ortiz M."/>
            <person name="Looney B."/>
            <person name="Konkel Z."/>
            <person name="Slot J.C."/>
            <person name="Sakamoto Y."/>
            <person name="Steenwyk J.L."/>
            <person name="Rokas A."/>
            <person name="Carro J."/>
            <person name="Camarero S."/>
            <person name="Ferreira P."/>
            <person name="Molpeceres G."/>
            <person name="Ruiz-Duenas F.J."/>
            <person name="Serrano A."/>
            <person name="Henrissat B."/>
            <person name="Drula E."/>
            <person name="Hughes K.W."/>
            <person name="Mata J.L."/>
            <person name="Ishikawa N.K."/>
            <person name="Vargas-Isla R."/>
            <person name="Ushijima S."/>
            <person name="Smith C.A."/>
            <person name="Ahrendt S."/>
            <person name="Andreopoulos W."/>
            <person name="He G."/>
            <person name="Labutti K."/>
            <person name="Lipzen A."/>
            <person name="Ng V."/>
            <person name="Sandor L."/>
            <person name="Barry K."/>
            <person name="Martinez A.T."/>
            <person name="Xiao Y."/>
            <person name="Gibbons J.G."/>
            <person name="Terashima K."/>
            <person name="Hibbett D.S."/>
            <person name="Grigoriev I.V."/>
        </authorList>
    </citation>
    <scope>NUCLEOTIDE SEQUENCE</scope>
    <source>
        <strain evidence="2">Sp2 HRB7682 ss15</strain>
    </source>
</reference>
<keyword evidence="1" id="KW-0472">Membrane</keyword>
<evidence type="ECO:0000256" key="1">
    <source>
        <dbReference type="SAM" id="Phobius"/>
    </source>
</evidence>
<dbReference type="Proteomes" id="UP001150238">
    <property type="component" value="Unassembled WGS sequence"/>
</dbReference>
<feature type="transmembrane region" description="Helical" evidence="1">
    <location>
        <begin position="103"/>
        <end position="123"/>
    </location>
</feature>
<feature type="transmembrane region" description="Helical" evidence="1">
    <location>
        <begin position="34"/>
        <end position="53"/>
    </location>
</feature>
<protein>
    <recommendedName>
        <fullName evidence="4">Steroid 5-alpha reductase C-terminal domain-containing protein</fullName>
    </recommendedName>
</protein>
<sequence>MSSNDLFNRGSSHSTPFSRALFVLCRALDLPVEYAILLGGTPHRTILLAMALISFIKHTHWATRISQESMSPRAALFTGIAHSFGNLLNTVLFIATSRDGDGLPVHTIIGMAIFILGILVEWGSEIQRLRFKKDVKNRGRVFTKGLFGLTRHINYTGYLLWRTGFALAAAGWIWALVTCGLGAYKCLTSIIPELDGYCEKKYTNQWTKYKEDVPYKLFPFIL</sequence>
<keyword evidence="1" id="KW-1133">Transmembrane helix</keyword>
<feature type="transmembrane region" description="Helical" evidence="1">
    <location>
        <begin position="159"/>
        <end position="184"/>
    </location>
</feature>
<organism evidence="2 3">
    <name type="scientific">Lentinula lateritia</name>
    <dbReference type="NCBI Taxonomy" id="40482"/>
    <lineage>
        <taxon>Eukaryota</taxon>
        <taxon>Fungi</taxon>
        <taxon>Dikarya</taxon>
        <taxon>Basidiomycota</taxon>
        <taxon>Agaricomycotina</taxon>
        <taxon>Agaricomycetes</taxon>
        <taxon>Agaricomycetidae</taxon>
        <taxon>Agaricales</taxon>
        <taxon>Marasmiineae</taxon>
        <taxon>Omphalotaceae</taxon>
        <taxon>Lentinula</taxon>
    </lineage>
</organism>
<dbReference type="AlphaFoldDB" id="A0A9W9DFG8"/>
<dbReference type="GO" id="GO:0016020">
    <property type="term" value="C:membrane"/>
    <property type="evidence" value="ECO:0007669"/>
    <property type="project" value="TreeGrafter"/>
</dbReference>
<evidence type="ECO:0008006" key="4">
    <source>
        <dbReference type="Google" id="ProtNLM"/>
    </source>
</evidence>
<dbReference type="Pfam" id="PF06966">
    <property type="entry name" value="DUF1295"/>
    <property type="match status" value="1"/>
</dbReference>
<accession>A0A9W9DFG8</accession>
<dbReference type="EMBL" id="JANVFS010000044">
    <property type="protein sequence ID" value="KAJ4466635.1"/>
    <property type="molecule type" value="Genomic_DNA"/>
</dbReference>
<dbReference type="Gene3D" id="1.20.120.1630">
    <property type="match status" value="1"/>
</dbReference>
<dbReference type="PROSITE" id="PS50244">
    <property type="entry name" value="S5A_REDUCTASE"/>
    <property type="match status" value="1"/>
</dbReference>
<proteinExistence type="predicted"/>
<evidence type="ECO:0000313" key="2">
    <source>
        <dbReference type="EMBL" id="KAJ4466635.1"/>
    </source>
</evidence>
<evidence type="ECO:0000313" key="3">
    <source>
        <dbReference type="Proteomes" id="UP001150238"/>
    </source>
</evidence>
<comment type="caution">
    <text evidence="2">The sequence shown here is derived from an EMBL/GenBank/DDBJ whole genome shotgun (WGS) entry which is preliminary data.</text>
</comment>
<reference evidence="2" key="2">
    <citation type="journal article" date="2023" name="Proc. Natl. Acad. Sci. U.S.A.">
        <title>A global phylogenomic analysis of the shiitake genus Lentinula.</title>
        <authorList>
            <person name="Sierra-Patev S."/>
            <person name="Min B."/>
            <person name="Naranjo-Ortiz M."/>
            <person name="Looney B."/>
            <person name="Konkel Z."/>
            <person name="Slot J.C."/>
            <person name="Sakamoto Y."/>
            <person name="Steenwyk J.L."/>
            <person name="Rokas A."/>
            <person name="Carro J."/>
            <person name="Camarero S."/>
            <person name="Ferreira P."/>
            <person name="Molpeceres G."/>
            <person name="Ruiz-Duenas F.J."/>
            <person name="Serrano A."/>
            <person name="Henrissat B."/>
            <person name="Drula E."/>
            <person name="Hughes K.W."/>
            <person name="Mata J.L."/>
            <person name="Ishikawa N.K."/>
            <person name="Vargas-Isla R."/>
            <person name="Ushijima S."/>
            <person name="Smith C.A."/>
            <person name="Donoghue J."/>
            <person name="Ahrendt S."/>
            <person name="Andreopoulos W."/>
            <person name="He G."/>
            <person name="LaButti K."/>
            <person name="Lipzen A."/>
            <person name="Ng V."/>
            <person name="Riley R."/>
            <person name="Sandor L."/>
            <person name="Barry K."/>
            <person name="Martinez A.T."/>
            <person name="Xiao Y."/>
            <person name="Gibbons J.G."/>
            <person name="Terashima K."/>
            <person name="Grigoriev I.V."/>
            <person name="Hibbett D."/>
        </authorList>
    </citation>
    <scope>NUCLEOTIDE SEQUENCE</scope>
    <source>
        <strain evidence="2">Sp2 HRB7682 ss15</strain>
    </source>
</reference>
<dbReference type="PANTHER" id="PTHR32251:SF15">
    <property type="entry name" value="3-OXO-5-ALPHA-STEROID 4-DEHYDROGENASE (DUF1295)"/>
    <property type="match status" value="1"/>
</dbReference>
<keyword evidence="1" id="KW-0812">Transmembrane</keyword>
<dbReference type="PANTHER" id="PTHR32251">
    <property type="entry name" value="3-OXO-5-ALPHA-STEROID 4-DEHYDROGENASE"/>
    <property type="match status" value="1"/>
</dbReference>
<dbReference type="InterPro" id="IPR010721">
    <property type="entry name" value="UstE-like"/>
</dbReference>
<name>A0A9W9DFG8_9AGAR</name>
<feature type="transmembrane region" description="Helical" evidence="1">
    <location>
        <begin position="74"/>
        <end position="97"/>
    </location>
</feature>
<gene>
    <name evidence="2" type="ORF">C8J55DRAFT_565631</name>
</gene>